<dbReference type="Proteomes" id="UP000199022">
    <property type="component" value="Unassembled WGS sequence"/>
</dbReference>
<dbReference type="AlphaFoldDB" id="A0A1I1U701"/>
<name>A0A1I1U701_9ACTN</name>
<evidence type="ECO:0000313" key="2">
    <source>
        <dbReference type="Proteomes" id="UP000199022"/>
    </source>
</evidence>
<protein>
    <submittedName>
        <fullName evidence="1">Uncharacterized protein</fullName>
    </submittedName>
</protein>
<sequence>MFSTASLRTAALVTGCLDRHVPLADLRAPGDGPAWSFAGQVRRDRVRIRPASGRGRGPVTFGRTRPDGVVWLFDTAAGTHLLLRPAGRGTWHLVDPDHDDRGSVHTAPGLVAVHLGPARPGGARETSPAGCSLVLTLVPRPADPSAAIPPAALRQQRAALLRHTPALVSAA</sequence>
<gene>
    <name evidence="1" type="ORF">SAMN05661030_3836</name>
</gene>
<organism evidence="1 2">
    <name type="scientific">Klenkia taihuensis</name>
    <dbReference type="NCBI Taxonomy" id="1225127"/>
    <lineage>
        <taxon>Bacteria</taxon>
        <taxon>Bacillati</taxon>
        <taxon>Actinomycetota</taxon>
        <taxon>Actinomycetes</taxon>
        <taxon>Geodermatophilales</taxon>
        <taxon>Geodermatophilaceae</taxon>
        <taxon>Klenkia</taxon>
    </lineage>
</organism>
<evidence type="ECO:0000313" key="1">
    <source>
        <dbReference type="EMBL" id="SFD63680.1"/>
    </source>
</evidence>
<dbReference type="EMBL" id="FOMD01000005">
    <property type="protein sequence ID" value="SFD63680.1"/>
    <property type="molecule type" value="Genomic_DNA"/>
</dbReference>
<reference evidence="2" key="1">
    <citation type="submission" date="2016-10" db="EMBL/GenBank/DDBJ databases">
        <authorList>
            <person name="Varghese N."/>
            <person name="Submissions S."/>
        </authorList>
    </citation>
    <scope>NUCLEOTIDE SEQUENCE [LARGE SCALE GENOMIC DNA]</scope>
    <source>
        <strain evidence="2">DSM 45962</strain>
    </source>
</reference>
<proteinExistence type="predicted"/>
<keyword evidence="2" id="KW-1185">Reference proteome</keyword>
<accession>A0A1I1U701</accession>